<dbReference type="Proteomes" id="UP001178461">
    <property type="component" value="Chromosome 17"/>
</dbReference>
<evidence type="ECO:0000313" key="2">
    <source>
        <dbReference type="Proteomes" id="UP001178461"/>
    </source>
</evidence>
<name>A0AA35LIN8_9SAUR</name>
<gene>
    <name evidence="1" type="ORF">PODLI_1B015943</name>
</gene>
<reference evidence="1" key="1">
    <citation type="submission" date="2022-12" db="EMBL/GenBank/DDBJ databases">
        <authorList>
            <person name="Alioto T."/>
            <person name="Alioto T."/>
            <person name="Gomez Garrido J."/>
        </authorList>
    </citation>
    <scope>NUCLEOTIDE SEQUENCE</scope>
</reference>
<feature type="non-terminal residue" evidence="1">
    <location>
        <position position="1"/>
    </location>
</feature>
<organism evidence="1 2">
    <name type="scientific">Podarcis lilfordi</name>
    <name type="common">Lilford's wall lizard</name>
    <dbReference type="NCBI Taxonomy" id="74358"/>
    <lineage>
        <taxon>Eukaryota</taxon>
        <taxon>Metazoa</taxon>
        <taxon>Chordata</taxon>
        <taxon>Craniata</taxon>
        <taxon>Vertebrata</taxon>
        <taxon>Euteleostomi</taxon>
        <taxon>Lepidosauria</taxon>
        <taxon>Squamata</taxon>
        <taxon>Bifurcata</taxon>
        <taxon>Unidentata</taxon>
        <taxon>Episquamata</taxon>
        <taxon>Laterata</taxon>
        <taxon>Lacertibaenia</taxon>
        <taxon>Lacertidae</taxon>
        <taxon>Podarcis</taxon>
    </lineage>
</organism>
<dbReference type="AlphaFoldDB" id="A0AA35LIN8"/>
<accession>A0AA35LIN8</accession>
<keyword evidence="2" id="KW-1185">Reference proteome</keyword>
<sequence length="109" mass="12260">TPLLCQILTGSPVAPDYFSKQCPLTLYPQELSDSSDLKPIKFYLAPLSRSVVTTGTIIQRSYLITKIQQRYGRGKPSSSSDRRVARLQRGSRMSVEVLRKRVCTQSEPL</sequence>
<proteinExistence type="predicted"/>
<dbReference type="EMBL" id="OX395142">
    <property type="protein sequence ID" value="CAI5796879.1"/>
    <property type="molecule type" value="Genomic_DNA"/>
</dbReference>
<protein>
    <submittedName>
        <fullName evidence="1">Uncharacterized protein</fullName>
    </submittedName>
</protein>
<evidence type="ECO:0000313" key="1">
    <source>
        <dbReference type="EMBL" id="CAI5796879.1"/>
    </source>
</evidence>